<dbReference type="InterPro" id="IPR019999">
    <property type="entry name" value="Anth_synth_I-like"/>
</dbReference>
<dbReference type="KEGG" id="dvm:DvMF_2315"/>
<dbReference type="STRING" id="883.DvMF_2315"/>
<dbReference type="Pfam" id="PF00425">
    <property type="entry name" value="Chorismate_bind"/>
    <property type="match status" value="1"/>
</dbReference>
<reference evidence="2" key="1">
    <citation type="submission" date="2008-10" db="EMBL/GenBank/DDBJ databases">
        <title>Complete sequence of Desulfovibrio vulgaris str. 'Miyazaki F'.</title>
        <authorList>
            <person name="Lucas S."/>
            <person name="Copeland A."/>
            <person name="Lapidus A."/>
            <person name="Glavina del Rio T."/>
            <person name="Dalin E."/>
            <person name="Tice H."/>
            <person name="Bruce D."/>
            <person name="Goodwin L."/>
            <person name="Pitluck S."/>
            <person name="Sims D."/>
            <person name="Brettin T."/>
            <person name="Detter J.C."/>
            <person name="Han C."/>
            <person name="Larimer F."/>
            <person name="Land M."/>
            <person name="Hauser L."/>
            <person name="Kyrpides N."/>
            <person name="Mikhailova N."/>
            <person name="Hazen T.C."/>
            <person name="Richardson P."/>
        </authorList>
    </citation>
    <scope>NUCLEOTIDE SEQUENCE</scope>
    <source>
        <strain evidence="2">Miyazaki F</strain>
    </source>
</reference>
<dbReference type="eggNOG" id="COG0147">
    <property type="taxonomic scope" value="Bacteria"/>
</dbReference>
<evidence type="ECO:0000313" key="2">
    <source>
        <dbReference type="EMBL" id="ACL09256.1"/>
    </source>
</evidence>
<dbReference type="OrthoDB" id="9806579at2"/>
<name>B8DIF8_NITV9</name>
<dbReference type="InterPro" id="IPR005801">
    <property type="entry name" value="ADC_synthase"/>
</dbReference>
<dbReference type="InterPro" id="IPR015890">
    <property type="entry name" value="Chorismate_C"/>
</dbReference>
<dbReference type="GO" id="GO:0000162">
    <property type="term" value="P:L-tryptophan biosynthetic process"/>
    <property type="evidence" value="ECO:0007669"/>
    <property type="project" value="TreeGrafter"/>
</dbReference>
<protein>
    <submittedName>
        <fullName evidence="2">Chorismate binding-like protein</fullName>
    </submittedName>
</protein>
<dbReference type="Gene3D" id="3.60.120.10">
    <property type="entry name" value="Anthranilate synthase"/>
    <property type="match status" value="1"/>
</dbReference>
<proteinExistence type="predicted"/>
<accession>B8DIF8</accession>
<dbReference type="PANTHER" id="PTHR11236:SF50">
    <property type="entry name" value="AMINODEOXYCHORISMATE SYNTHASE COMPONENT 1"/>
    <property type="match status" value="1"/>
</dbReference>
<dbReference type="EMBL" id="CP001197">
    <property type="protein sequence ID" value="ACL09256.1"/>
    <property type="molecule type" value="Genomic_DNA"/>
</dbReference>
<evidence type="ECO:0000259" key="1">
    <source>
        <dbReference type="Pfam" id="PF00425"/>
    </source>
</evidence>
<dbReference type="SUPFAM" id="SSF56322">
    <property type="entry name" value="ADC synthase"/>
    <property type="match status" value="1"/>
</dbReference>
<dbReference type="PANTHER" id="PTHR11236">
    <property type="entry name" value="AMINOBENZOATE/ANTHRANILATE SYNTHASE"/>
    <property type="match status" value="1"/>
</dbReference>
<gene>
    <name evidence="2" type="ordered locus">DvMF_2315</name>
</gene>
<dbReference type="AlphaFoldDB" id="B8DIF8"/>
<organism evidence="2">
    <name type="scientific">Nitratidesulfovibrio vulgaris (strain DSM 19637 / Miyazaki F)</name>
    <name type="common">Desulfovibrio vulgaris</name>
    <dbReference type="NCBI Taxonomy" id="883"/>
    <lineage>
        <taxon>Bacteria</taxon>
        <taxon>Pseudomonadati</taxon>
        <taxon>Thermodesulfobacteriota</taxon>
        <taxon>Desulfovibrionia</taxon>
        <taxon>Desulfovibrionales</taxon>
        <taxon>Desulfovibrionaceae</taxon>
        <taxon>Nitratidesulfovibrio</taxon>
    </lineage>
</organism>
<dbReference type="HOGENOM" id="CLU_497599_0_0_7"/>
<dbReference type="GO" id="GO:0046820">
    <property type="term" value="F:4-amino-4-deoxychorismate synthase activity"/>
    <property type="evidence" value="ECO:0007669"/>
    <property type="project" value="TreeGrafter"/>
</dbReference>
<feature type="domain" description="Chorismate-utilising enzyme C-terminal" evidence="1">
    <location>
        <begin position="270"/>
        <end position="538"/>
    </location>
</feature>
<sequence>MRCTLSACADADAFASFALACARQGADLLLCHPDSGHADAGHADSGMGEVLRAVADSSGQPTATPNATDATGAPVITDAPHVHTAMPPGWTVWPGGEGEGPCCLVGIGPRAELCLGDPASGTLLPDHEPGPHTDAALAAFLGLPPPFGAHSTTPPRDGAPLPWQPARADHDIALGFLAYTYGLPRFGIRSAKPRVLPHALLRRYHAVARWNPATGALTLSVHPDAPPDLTARCSRLLADAPPPAAFTAPNGCAVFTPSGGCTALPSSLDRAGYTAGVREVLRRIHAGDTYQCNLSTRFGLHAPGLDSAALSLHLWRTRPAPFHGLFRIGGRHVVSASPERFLRVDAPGGGPGRVLSQPIKGTLAFGPGTPHPVWHPGLPGLLAATPKERAELSMIVDLVRNDISADCAHGSVAVARHCATFRVGGAASGLVQMYSDVTGTLRPERTCLDLLLSAFPGGSVTGCPKRRTLAIIEAGEPHSREVYCGSLLAIADARTMDASIAIRTGWHDAATGRFEHCAGSGIVVDSDPESEYEETWAKGANFREVCA</sequence>